<reference evidence="3 4" key="1">
    <citation type="journal article" date="2019" name="Emerg. Microbes Infect.">
        <title>Comprehensive subspecies identification of 175 nontuberculous mycobacteria species based on 7547 genomic profiles.</title>
        <authorList>
            <person name="Matsumoto Y."/>
            <person name="Kinjo T."/>
            <person name="Motooka D."/>
            <person name="Nabeya D."/>
            <person name="Jung N."/>
            <person name="Uechi K."/>
            <person name="Horii T."/>
            <person name="Iida T."/>
            <person name="Fujita J."/>
            <person name="Nakamura S."/>
        </authorList>
    </citation>
    <scope>NUCLEOTIDE SEQUENCE [LARGE SCALE GENOMIC DNA]</scope>
    <source>
        <strain evidence="3 4">JCM 6391</strain>
    </source>
</reference>
<dbReference type="Gene3D" id="3.30.390.10">
    <property type="entry name" value="Enolase-like, N-terminal domain"/>
    <property type="match status" value="1"/>
</dbReference>
<dbReference type="InterPro" id="IPR036849">
    <property type="entry name" value="Enolase-like_C_sf"/>
</dbReference>
<dbReference type="Gene3D" id="3.20.20.120">
    <property type="entry name" value="Enolase-like C-terminal domain"/>
    <property type="match status" value="1"/>
</dbReference>
<name>A0A7I7JMM1_9MYCO</name>
<keyword evidence="4" id="KW-1185">Reference proteome</keyword>
<dbReference type="Pfam" id="PF02746">
    <property type="entry name" value="MR_MLE_N"/>
    <property type="match status" value="1"/>
</dbReference>
<gene>
    <name evidence="3" type="ORF">MNVM_21040</name>
</gene>
<organism evidence="3 4">
    <name type="scientific">Mycobacterium novum</name>
    <dbReference type="NCBI Taxonomy" id="2492438"/>
    <lineage>
        <taxon>Bacteria</taxon>
        <taxon>Bacillati</taxon>
        <taxon>Actinomycetota</taxon>
        <taxon>Actinomycetes</taxon>
        <taxon>Mycobacteriales</taxon>
        <taxon>Mycobacteriaceae</taxon>
        <taxon>Mycobacterium</taxon>
    </lineage>
</organism>
<dbReference type="Proteomes" id="UP000466997">
    <property type="component" value="Chromosome"/>
</dbReference>
<evidence type="ECO:0000259" key="2">
    <source>
        <dbReference type="SMART" id="SM00922"/>
    </source>
</evidence>
<dbReference type="InterPro" id="IPR029065">
    <property type="entry name" value="Enolase_C-like"/>
</dbReference>
<dbReference type="CDD" id="cd03316">
    <property type="entry name" value="MR_like"/>
    <property type="match status" value="1"/>
</dbReference>
<accession>A0A7I7JMM1</accession>
<dbReference type="PROSITE" id="PS00908">
    <property type="entry name" value="MR_MLE_1"/>
    <property type="match status" value="1"/>
</dbReference>
<dbReference type="SMART" id="SM00922">
    <property type="entry name" value="MR_MLE"/>
    <property type="match status" value="1"/>
</dbReference>
<proteinExistence type="predicted"/>
<dbReference type="InterPro" id="IPR029017">
    <property type="entry name" value="Enolase-like_N"/>
</dbReference>
<dbReference type="SUPFAM" id="SSF51604">
    <property type="entry name" value="Enolase C-terminal domain-like"/>
    <property type="match status" value="1"/>
</dbReference>
<dbReference type="KEGG" id="mnm:MNVM_21040"/>
<dbReference type="SUPFAM" id="SSF54826">
    <property type="entry name" value="Enolase N-terminal domain-like"/>
    <property type="match status" value="1"/>
</dbReference>
<protein>
    <submittedName>
        <fullName evidence="3">Enolase</fullName>
    </submittedName>
</protein>
<dbReference type="PANTHER" id="PTHR48080:SF2">
    <property type="entry name" value="D-GALACTONATE DEHYDRATASE"/>
    <property type="match status" value="1"/>
</dbReference>
<dbReference type="InterPro" id="IPR013341">
    <property type="entry name" value="Mandelate_racemase_N_dom"/>
</dbReference>
<sequence length="388" mass="40808">MTGLRRLGHPGSLISPTLETMSAVLADIEVIPLRIQLKPELPGAALWGGELTAADSLLVKVTTDDGIIGWGEAFGLYGTALAARALDELVAPLCLGRDAADIAALMDHVQRKLHVFGRGGAITYALSAVDIALWDIAGKRAGLPISTLLGGGDVRAMPCYASLACYTEPQRVRAAVRRVVDDGFTAIKLHESQLPAIQAARDEAGPAIALIVDAGCAWTLDHAQGLAADLHAVDMLFLEEPLWPPENFDGLAELRRSTGLPIASGENIGTTMEFERLLDAGAVDFAQPSPAKLGGITELRKVFALAAARDVAVMTHSFYDGPGLLAAIHTTAALGGAGAMIEWRWFDLEASIYGDALTTTAGRVTLPDGSGLGLDPDPDVIETYRFGV</sequence>
<dbReference type="GO" id="GO:0016829">
    <property type="term" value="F:lyase activity"/>
    <property type="evidence" value="ECO:0007669"/>
    <property type="project" value="UniProtKB-KW"/>
</dbReference>
<dbReference type="GO" id="GO:0009063">
    <property type="term" value="P:amino acid catabolic process"/>
    <property type="evidence" value="ECO:0007669"/>
    <property type="project" value="InterPro"/>
</dbReference>
<dbReference type="SFLD" id="SFLDS00001">
    <property type="entry name" value="Enolase"/>
    <property type="match status" value="1"/>
</dbReference>
<dbReference type="InterPro" id="IPR013342">
    <property type="entry name" value="Mandelate_racemase_C"/>
</dbReference>
<evidence type="ECO:0000313" key="3">
    <source>
        <dbReference type="EMBL" id="BBX13023.1"/>
    </source>
</evidence>
<dbReference type="EMBL" id="AP022562">
    <property type="protein sequence ID" value="BBX13023.1"/>
    <property type="molecule type" value="Genomic_DNA"/>
</dbReference>
<dbReference type="InterPro" id="IPR034593">
    <property type="entry name" value="DgoD-like"/>
</dbReference>
<keyword evidence="1" id="KW-0456">Lyase</keyword>
<dbReference type="InterPro" id="IPR018110">
    <property type="entry name" value="Mandel_Rmase/mucon_lact_enz_CS"/>
</dbReference>
<dbReference type="Pfam" id="PF13378">
    <property type="entry name" value="MR_MLE_C"/>
    <property type="match status" value="1"/>
</dbReference>
<evidence type="ECO:0000256" key="1">
    <source>
        <dbReference type="ARBA" id="ARBA00023239"/>
    </source>
</evidence>
<evidence type="ECO:0000313" key="4">
    <source>
        <dbReference type="Proteomes" id="UP000466997"/>
    </source>
</evidence>
<dbReference type="AlphaFoldDB" id="A0A7I7JMM1"/>
<dbReference type="PANTHER" id="PTHR48080">
    <property type="entry name" value="D-GALACTONATE DEHYDRATASE-RELATED"/>
    <property type="match status" value="1"/>
</dbReference>
<feature type="domain" description="Mandelate racemase/muconate lactonizing enzyme C-terminal" evidence="2">
    <location>
        <begin position="169"/>
        <end position="261"/>
    </location>
</feature>